<feature type="chain" id="PRO_5047440781" evidence="1">
    <location>
        <begin position="27"/>
        <end position="166"/>
    </location>
</feature>
<dbReference type="PANTHER" id="PTHR10900">
    <property type="entry name" value="PERIOSTIN-RELATED"/>
    <property type="match status" value="1"/>
</dbReference>
<evidence type="ECO:0000259" key="2">
    <source>
        <dbReference type="PROSITE" id="PS50213"/>
    </source>
</evidence>
<dbReference type="InterPro" id="IPR050904">
    <property type="entry name" value="Adhesion/Biosynth-related"/>
</dbReference>
<comment type="caution">
    <text evidence="3">The sequence shown here is derived from an EMBL/GenBank/DDBJ whole genome shotgun (WGS) entry which is preliminary data.</text>
</comment>
<dbReference type="Gene3D" id="2.30.180.10">
    <property type="entry name" value="FAS1 domain"/>
    <property type="match status" value="1"/>
</dbReference>
<accession>A0ABP7D4C1</accession>
<dbReference type="Proteomes" id="UP001501479">
    <property type="component" value="Unassembled WGS sequence"/>
</dbReference>
<evidence type="ECO:0000256" key="1">
    <source>
        <dbReference type="SAM" id="SignalP"/>
    </source>
</evidence>
<dbReference type="SMART" id="SM00554">
    <property type="entry name" value="FAS1"/>
    <property type="match status" value="1"/>
</dbReference>
<dbReference type="PROSITE" id="PS50213">
    <property type="entry name" value="FAS1"/>
    <property type="match status" value="1"/>
</dbReference>
<sequence length="166" mass="17307">MNTLAIRMSKTLTALALLLSAGVALAAHHEEKKDIVDTAVEAGSFSTLVTAVKAADLVDTLKGEGPFTVFAPTDDAFAKLPAGTVEDLLKPENKDKLTAVLTYHVVPGKVMAADAMKADSATTVQGGDITIKTMDGKVMVDDATVTQDDIEASNGVIHVIDTVIMP</sequence>
<dbReference type="PANTHER" id="PTHR10900:SF77">
    <property type="entry name" value="FI19380P1"/>
    <property type="match status" value="1"/>
</dbReference>
<keyword evidence="1" id="KW-0732">Signal</keyword>
<dbReference type="InterPro" id="IPR036378">
    <property type="entry name" value="FAS1_dom_sf"/>
</dbReference>
<dbReference type="RefSeq" id="WP_344961529.1">
    <property type="nucleotide sequence ID" value="NZ_BAABDS010000002.1"/>
</dbReference>
<feature type="signal peptide" evidence="1">
    <location>
        <begin position="1"/>
        <end position="26"/>
    </location>
</feature>
<organism evidence="3 4">
    <name type="scientific">Oceanisphaera sediminis</name>
    <dbReference type="NCBI Taxonomy" id="981381"/>
    <lineage>
        <taxon>Bacteria</taxon>
        <taxon>Pseudomonadati</taxon>
        <taxon>Pseudomonadota</taxon>
        <taxon>Gammaproteobacteria</taxon>
        <taxon>Aeromonadales</taxon>
        <taxon>Aeromonadaceae</taxon>
        <taxon>Oceanisphaera</taxon>
    </lineage>
</organism>
<protein>
    <submittedName>
        <fullName evidence="3">Fasciclin domain-containing protein</fullName>
    </submittedName>
</protein>
<name>A0ABP7D4C1_9GAMM</name>
<dbReference type="InterPro" id="IPR000782">
    <property type="entry name" value="FAS1_domain"/>
</dbReference>
<dbReference type="SUPFAM" id="SSF82153">
    <property type="entry name" value="FAS1 domain"/>
    <property type="match status" value="1"/>
</dbReference>
<keyword evidence="4" id="KW-1185">Reference proteome</keyword>
<dbReference type="Pfam" id="PF02469">
    <property type="entry name" value="Fasciclin"/>
    <property type="match status" value="1"/>
</dbReference>
<evidence type="ECO:0000313" key="4">
    <source>
        <dbReference type="Proteomes" id="UP001501479"/>
    </source>
</evidence>
<gene>
    <name evidence="3" type="ORF">GCM10022421_02040</name>
</gene>
<reference evidence="4" key="1">
    <citation type="journal article" date="2019" name="Int. J. Syst. Evol. Microbiol.">
        <title>The Global Catalogue of Microorganisms (GCM) 10K type strain sequencing project: providing services to taxonomists for standard genome sequencing and annotation.</title>
        <authorList>
            <consortium name="The Broad Institute Genomics Platform"/>
            <consortium name="The Broad Institute Genome Sequencing Center for Infectious Disease"/>
            <person name="Wu L."/>
            <person name="Ma J."/>
        </authorList>
    </citation>
    <scope>NUCLEOTIDE SEQUENCE [LARGE SCALE GENOMIC DNA]</scope>
    <source>
        <strain evidence="4">JCM 17329</strain>
    </source>
</reference>
<dbReference type="EMBL" id="BAABDS010000002">
    <property type="protein sequence ID" value="GAA3699296.1"/>
    <property type="molecule type" value="Genomic_DNA"/>
</dbReference>
<evidence type="ECO:0000313" key="3">
    <source>
        <dbReference type="EMBL" id="GAA3699296.1"/>
    </source>
</evidence>
<proteinExistence type="predicted"/>
<feature type="domain" description="FAS1" evidence="2">
    <location>
        <begin position="32"/>
        <end position="164"/>
    </location>
</feature>